<proteinExistence type="predicted"/>
<reference evidence="1 2" key="1">
    <citation type="submission" date="2014-04" db="EMBL/GenBank/DDBJ databases">
        <authorList>
            <consortium name="DOE Joint Genome Institute"/>
            <person name="Kuo A."/>
            <person name="Martino E."/>
            <person name="Perotto S."/>
            <person name="Kohler A."/>
            <person name="Nagy L.G."/>
            <person name="Floudas D."/>
            <person name="Copeland A."/>
            <person name="Barry K.W."/>
            <person name="Cichocki N."/>
            <person name="Veneault-Fourrey C."/>
            <person name="LaButti K."/>
            <person name="Lindquist E.A."/>
            <person name="Lipzen A."/>
            <person name="Lundell T."/>
            <person name="Morin E."/>
            <person name="Murat C."/>
            <person name="Sun H."/>
            <person name="Tunlid A."/>
            <person name="Henrissat B."/>
            <person name="Grigoriev I.V."/>
            <person name="Hibbett D.S."/>
            <person name="Martin F."/>
            <person name="Nordberg H.P."/>
            <person name="Cantor M.N."/>
            <person name="Hua S.X."/>
        </authorList>
    </citation>
    <scope>NUCLEOTIDE SEQUENCE [LARGE SCALE GENOMIC DNA]</scope>
    <source>
        <strain evidence="1 2">Zn</strain>
    </source>
</reference>
<name>A0A0C3HMA4_OIDMZ</name>
<keyword evidence="2" id="KW-1185">Reference proteome</keyword>
<sequence>MHLIWRGRNPNRDNGPWTRPMDLVGRCFEMPLIGRVQLAVRGDLAASVLFRMVIRQQPPAGGIWARTVYARCTAGEEMLAQSYFCQIKESITAQYALVDADSVEGICQQPFFSNTHGREDEAVGVCA</sequence>
<evidence type="ECO:0000313" key="2">
    <source>
        <dbReference type="Proteomes" id="UP000054321"/>
    </source>
</evidence>
<accession>A0A0C3HMA4</accession>
<dbReference type="AlphaFoldDB" id="A0A0C3HMA4"/>
<protein>
    <submittedName>
        <fullName evidence="1">Uncharacterized protein</fullName>
    </submittedName>
</protein>
<reference evidence="2" key="2">
    <citation type="submission" date="2015-01" db="EMBL/GenBank/DDBJ databases">
        <title>Evolutionary Origins and Diversification of the Mycorrhizal Mutualists.</title>
        <authorList>
            <consortium name="DOE Joint Genome Institute"/>
            <consortium name="Mycorrhizal Genomics Consortium"/>
            <person name="Kohler A."/>
            <person name="Kuo A."/>
            <person name="Nagy L.G."/>
            <person name="Floudas D."/>
            <person name="Copeland A."/>
            <person name="Barry K.W."/>
            <person name="Cichocki N."/>
            <person name="Veneault-Fourrey C."/>
            <person name="LaButti K."/>
            <person name="Lindquist E.A."/>
            <person name="Lipzen A."/>
            <person name="Lundell T."/>
            <person name="Morin E."/>
            <person name="Murat C."/>
            <person name="Riley R."/>
            <person name="Ohm R."/>
            <person name="Sun H."/>
            <person name="Tunlid A."/>
            <person name="Henrissat B."/>
            <person name="Grigoriev I.V."/>
            <person name="Hibbett D.S."/>
            <person name="Martin F."/>
        </authorList>
    </citation>
    <scope>NUCLEOTIDE SEQUENCE [LARGE SCALE GENOMIC DNA]</scope>
    <source>
        <strain evidence="2">Zn</strain>
    </source>
</reference>
<dbReference type="InParanoid" id="A0A0C3HMA4"/>
<gene>
    <name evidence="1" type="ORF">OIDMADRAFT_52063</name>
</gene>
<dbReference type="HOGENOM" id="CLU_1971191_0_0_1"/>
<organism evidence="1 2">
    <name type="scientific">Oidiodendron maius (strain Zn)</name>
    <dbReference type="NCBI Taxonomy" id="913774"/>
    <lineage>
        <taxon>Eukaryota</taxon>
        <taxon>Fungi</taxon>
        <taxon>Dikarya</taxon>
        <taxon>Ascomycota</taxon>
        <taxon>Pezizomycotina</taxon>
        <taxon>Leotiomycetes</taxon>
        <taxon>Leotiomycetes incertae sedis</taxon>
        <taxon>Myxotrichaceae</taxon>
        <taxon>Oidiodendron</taxon>
    </lineage>
</organism>
<dbReference type="EMBL" id="KN832873">
    <property type="protein sequence ID" value="KIN04135.1"/>
    <property type="molecule type" value="Genomic_DNA"/>
</dbReference>
<dbReference type="Proteomes" id="UP000054321">
    <property type="component" value="Unassembled WGS sequence"/>
</dbReference>
<evidence type="ECO:0000313" key="1">
    <source>
        <dbReference type="EMBL" id="KIN04135.1"/>
    </source>
</evidence>